<dbReference type="RefSeq" id="WP_063276093.1">
    <property type="nucleotide sequence ID" value="NZ_LQMT02000012.1"/>
</dbReference>
<accession>A0A1W2LWT1</accession>
<protein>
    <recommendedName>
        <fullName evidence="3">Thiocillin family RiPP</fullName>
    </recommendedName>
</protein>
<gene>
    <name evidence="1" type="ORF">AVR91_0211835</name>
</gene>
<name>A0A1W2LWT1_9PSEU</name>
<organism evidence="1 2">
    <name type="scientific">Amycolatopsis keratiniphila subsp. keratiniphila</name>
    <dbReference type="NCBI Taxonomy" id="227715"/>
    <lineage>
        <taxon>Bacteria</taxon>
        <taxon>Bacillati</taxon>
        <taxon>Actinomycetota</taxon>
        <taxon>Actinomycetes</taxon>
        <taxon>Pseudonocardiales</taxon>
        <taxon>Pseudonocardiaceae</taxon>
        <taxon>Amycolatopsis</taxon>
        <taxon>Amycolatopsis japonica group</taxon>
    </lineage>
</organism>
<sequence length="63" mass="5992">METNLNLDATLDLWVEENVATVAADCCAGSASTGGSFGSAGTVGSTVSTGGSMASAGSASSRC</sequence>
<evidence type="ECO:0008006" key="3">
    <source>
        <dbReference type="Google" id="ProtNLM"/>
    </source>
</evidence>
<evidence type="ECO:0000313" key="2">
    <source>
        <dbReference type="Proteomes" id="UP000076660"/>
    </source>
</evidence>
<dbReference type="AlphaFoldDB" id="A0A1W2LWT1"/>
<proteinExistence type="predicted"/>
<comment type="caution">
    <text evidence="1">The sequence shown here is derived from an EMBL/GenBank/DDBJ whole genome shotgun (WGS) entry which is preliminary data.</text>
</comment>
<reference evidence="1 2" key="1">
    <citation type="submission" date="2016-12" db="EMBL/GenBank/DDBJ databases">
        <title>Amycolatopsis keratiniphila subsp. keratiniphila genome sequencing and assembly.</title>
        <authorList>
            <person name="Mayilraj S."/>
            <person name="Kaur N."/>
        </authorList>
    </citation>
    <scope>NUCLEOTIDE SEQUENCE [LARGE SCALE GENOMIC DNA]</scope>
    <source>
        <strain evidence="1 2">DSM 44409</strain>
    </source>
</reference>
<dbReference type="EMBL" id="LQMT02000012">
    <property type="protein sequence ID" value="ONF71371.1"/>
    <property type="molecule type" value="Genomic_DNA"/>
</dbReference>
<dbReference type="Proteomes" id="UP000076660">
    <property type="component" value="Unassembled WGS sequence"/>
</dbReference>
<evidence type="ECO:0000313" key="1">
    <source>
        <dbReference type="EMBL" id="ONF71371.1"/>
    </source>
</evidence>